<dbReference type="PANTHER" id="PTHR34297">
    <property type="entry name" value="HYPOTHETICAL CYTOSOLIC PROTEIN-RELATED"/>
    <property type="match status" value="1"/>
</dbReference>
<evidence type="ECO:0000256" key="2">
    <source>
        <dbReference type="SAM" id="MobiDB-lite"/>
    </source>
</evidence>
<evidence type="ECO:0000256" key="1">
    <source>
        <dbReference type="ARBA" id="ARBA00005721"/>
    </source>
</evidence>
<reference evidence="3 4" key="1">
    <citation type="submission" date="2022-06" db="EMBL/GenBank/DDBJ databases">
        <title>Genomic Encyclopedia of Archaeal and Bacterial Type Strains, Phase II (KMG-II): from individual species to whole genera.</title>
        <authorList>
            <person name="Goeker M."/>
        </authorList>
    </citation>
    <scope>NUCLEOTIDE SEQUENCE [LARGE SCALE GENOMIC DNA]</scope>
    <source>
        <strain evidence="3 4">DSM 44255</strain>
    </source>
</reference>
<proteinExistence type="inferred from homology"/>
<dbReference type="Proteomes" id="UP001205185">
    <property type="component" value="Unassembled WGS sequence"/>
</dbReference>
<comment type="similarity">
    <text evidence="1">Belongs to the asp23 family.</text>
</comment>
<dbReference type="Pfam" id="PF03780">
    <property type="entry name" value="Asp23"/>
    <property type="match status" value="1"/>
</dbReference>
<evidence type="ECO:0000313" key="3">
    <source>
        <dbReference type="EMBL" id="MCP2271116.1"/>
    </source>
</evidence>
<keyword evidence="4" id="KW-1185">Reference proteome</keyword>
<accession>A0ABT1IEZ4</accession>
<gene>
    <name evidence="3" type="ORF">LV75_003628</name>
</gene>
<feature type="region of interest" description="Disordered" evidence="2">
    <location>
        <begin position="1"/>
        <end position="24"/>
    </location>
</feature>
<evidence type="ECO:0000313" key="4">
    <source>
        <dbReference type="Proteomes" id="UP001205185"/>
    </source>
</evidence>
<dbReference type="PANTHER" id="PTHR34297:SF3">
    <property type="entry name" value="ALKALINE SHOCK PROTEIN 23"/>
    <property type="match status" value="1"/>
</dbReference>
<comment type="caution">
    <text evidence="3">The sequence shown here is derived from an EMBL/GenBank/DDBJ whole genome shotgun (WGS) entry which is preliminary data.</text>
</comment>
<sequence>MTTVTPATGIRPRTPETTDPAGRGSLTIADGVVAKIAARAATEVHGVGGSAHRLLGVEVGARRGVQVHATVTGTAVALDVRLSIEYPMSVRRVVGDVREHLARRIRVLTGLAVSGVEVTVTALRSATPAAGRVR</sequence>
<organism evidence="3 4">
    <name type="scientific">Actinokineospora diospyrosa</name>
    <dbReference type="NCBI Taxonomy" id="103728"/>
    <lineage>
        <taxon>Bacteria</taxon>
        <taxon>Bacillati</taxon>
        <taxon>Actinomycetota</taxon>
        <taxon>Actinomycetes</taxon>
        <taxon>Pseudonocardiales</taxon>
        <taxon>Pseudonocardiaceae</taxon>
        <taxon>Actinokineospora</taxon>
    </lineage>
</organism>
<dbReference type="InterPro" id="IPR005531">
    <property type="entry name" value="Asp23"/>
</dbReference>
<dbReference type="EMBL" id="JAMTCO010000008">
    <property type="protein sequence ID" value="MCP2271116.1"/>
    <property type="molecule type" value="Genomic_DNA"/>
</dbReference>
<protein>
    <submittedName>
        <fullName evidence="3">Conserved protein YloU, alkaline shock protein (Asp23) family</fullName>
    </submittedName>
</protein>
<name>A0ABT1IEZ4_9PSEU</name>